<dbReference type="CDD" id="cd00047">
    <property type="entry name" value="PTPc"/>
    <property type="match status" value="1"/>
</dbReference>
<dbReference type="SUPFAM" id="SSF52799">
    <property type="entry name" value="(Phosphotyrosine protein) phosphatases II"/>
    <property type="match status" value="1"/>
</dbReference>
<dbReference type="PRINTS" id="PR00700">
    <property type="entry name" value="PRTYPHPHTASE"/>
</dbReference>
<proteinExistence type="inferred from homology"/>
<dbReference type="InterPro" id="IPR000387">
    <property type="entry name" value="Tyr_Pase_dom"/>
</dbReference>
<reference evidence="4 5" key="1">
    <citation type="journal article" date="2023" name="G3 (Bethesda)">
        <title>A high-quality reference genome for the fission yeast Schizosaccharomyces osmophilus.</title>
        <authorList>
            <person name="Jia G.S."/>
            <person name="Zhang W.C."/>
            <person name="Liang Y."/>
            <person name="Liu X.H."/>
            <person name="Rhind N."/>
            <person name="Pidoux A."/>
            <person name="Brysch-Herzberg M."/>
            <person name="Du L.L."/>
        </authorList>
    </citation>
    <scope>NUCLEOTIDE SEQUENCE [LARGE SCALE GENOMIC DNA]</scope>
    <source>
        <strain evidence="4 5">CBS 15793</strain>
    </source>
</reference>
<dbReference type="PROSITE" id="PS50056">
    <property type="entry name" value="TYR_PHOSPHATASE_2"/>
    <property type="match status" value="1"/>
</dbReference>
<keyword evidence="5" id="KW-1185">Reference proteome</keyword>
<protein>
    <submittedName>
        <fullName evidence="4">Protein tyrosine phosphatase Pyp3</fullName>
    </submittedName>
</protein>
<dbReference type="SMART" id="SM00404">
    <property type="entry name" value="PTPc_motif"/>
    <property type="match status" value="1"/>
</dbReference>
<dbReference type="PANTHER" id="PTHR19134">
    <property type="entry name" value="RECEPTOR-TYPE TYROSINE-PROTEIN PHOSPHATASE"/>
    <property type="match status" value="1"/>
</dbReference>
<feature type="domain" description="Tyrosine specific protein phosphatases" evidence="3">
    <location>
        <begin position="198"/>
        <end position="277"/>
    </location>
</feature>
<dbReference type="KEGG" id="som:SOMG_04016"/>
<comment type="similarity">
    <text evidence="1">Belongs to the protein-tyrosine phosphatase family. Non-receptor class subfamily.</text>
</comment>
<dbReference type="InterPro" id="IPR000242">
    <property type="entry name" value="PTP_cat"/>
</dbReference>
<accession>A0AAE9WD80</accession>
<dbReference type="InterPro" id="IPR003595">
    <property type="entry name" value="Tyr_Pase_cat"/>
</dbReference>
<dbReference type="InterPro" id="IPR016130">
    <property type="entry name" value="Tyr_Pase_AS"/>
</dbReference>
<dbReference type="GO" id="GO:0004725">
    <property type="term" value="F:protein tyrosine phosphatase activity"/>
    <property type="evidence" value="ECO:0007669"/>
    <property type="project" value="InterPro"/>
</dbReference>
<dbReference type="AlphaFoldDB" id="A0AAE9WD80"/>
<evidence type="ECO:0000259" key="3">
    <source>
        <dbReference type="PROSITE" id="PS50056"/>
    </source>
</evidence>
<dbReference type="PANTHER" id="PTHR19134:SF449">
    <property type="entry name" value="TYROSINE-PROTEIN PHOSPHATASE 1"/>
    <property type="match status" value="1"/>
</dbReference>
<name>A0AAE9WD80_9SCHI</name>
<dbReference type="InterPro" id="IPR050348">
    <property type="entry name" value="Protein-Tyr_Phosphatase"/>
</dbReference>
<gene>
    <name evidence="4" type="primary">pyp3</name>
    <name evidence="4" type="ORF">SOMG_04016</name>
</gene>
<dbReference type="EMBL" id="CP115612">
    <property type="protein sequence ID" value="WBW73419.1"/>
    <property type="molecule type" value="Genomic_DNA"/>
</dbReference>
<evidence type="ECO:0000313" key="5">
    <source>
        <dbReference type="Proteomes" id="UP001212411"/>
    </source>
</evidence>
<dbReference type="PROSITE" id="PS00383">
    <property type="entry name" value="TYR_PHOSPHATASE_1"/>
    <property type="match status" value="1"/>
</dbReference>
<dbReference type="Gene3D" id="3.90.190.10">
    <property type="entry name" value="Protein tyrosine phosphatase superfamily"/>
    <property type="match status" value="1"/>
</dbReference>
<dbReference type="PROSITE" id="PS50055">
    <property type="entry name" value="TYR_PHOSPHATASE_PTP"/>
    <property type="match status" value="1"/>
</dbReference>
<dbReference type="GeneID" id="80877492"/>
<organism evidence="4 5">
    <name type="scientific">Schizosaccharomyces osmophilus</name>
    <dbReference type="NCBI Taxonomy" id="2545709"/>
    <lineage>
        <taxon>Eukaryota</taxon>
        <taxon>Fungi</taxon>
        <taxon>Dikarya</taxon>
        <taxon>Ascomycota</taxon>
        <taxon>Taphrinomycotina</taxon>
        <taxon>Schizosaccharomycetes</taxon>
        <taxon>Schizosaccharomycetales</taxon>
        <taxon>Schizosaccharomycetaceae</taxon>
        <taxon>Schizosaccharomyces</taxon>
    </lineage>
</organism>
<dbReference type="Proteomes" id="UP001212411">
    <property type="component" value="Chromosome 2"/>
</dbReference>
<sequence length="310" mass="36255">MSSTKKLPTPLLKINERADIILDQLNKEEALQAYDRMPKFNKESACRNRYSNIFPYKDNYVRLSPEWGYTCDYMNASHIILPCRQSFIATQGPTSNTIPHFWKMIWQSVHDHGIIVMLTRLQEGLRAKCDLYWPSDPEDPLQIDDLKVHCSQKYEVESVDDCTVLEFVLEKGQEKKTIYHFYYTEWSDFKTPKAASIINLLLFVKSLAHKVKFHKSPIIVHCSAGCGRTGTFMALFEIVIRNEFRYARDHLLDSIPEIVYCLRMQRMQSVQSVEQLIFLYIMCYELLQMPFPKVPELVAAYPPFCHKTSD</sequence>
<dbReference type="Pfam" id="PF00102">
    <property type="entry name" value="Y_phosphatase"/>
    <property type="match status" value="1"/>
</dbReference>
<evidence type="ECO:0000256" key="1">
    <source>
        <dbReference type="ARBA" id="ARBA00009649"/>
    </source>
</evidence>
<dbReference type="InterPro" id="IPR029021">
    <property type="entry name" value="Prot-tyrosine_phosphatase-like"/>
</dbReference>
<evidence type="ECO:0000313" key="4">
    <source>
        <dbReference type="EMBL" id="WBW73419.1"/>
    </source>
</evidence>
<dbReference type="RefSeq" id="XP_056037662.1">
    <property type="nucleotide sequence ID" value="XM_056182803.1"/>
</dbReference>
<feature type="domain" description="Tyrosine-protein phosphatase" evidence="2">
    <location>
        <begin position="47"/>
        <end position="286"/>
    </location>
</feature>
<dbReference type="SMART" id="SM00194">
    <property type="entry name" value="PTPc"/>
    <property type="match status" value="1"/>
</dbReference>
<evidence type="ECO:0000259" key="2">
    <source>
        <dbReference type="PROSITE" id="PS50055"/>
    </source>
</evidence>